<accession>A0A4C1VYZ6</accession>
<evidence type="ECO:0000313" key="1">
    <source>
        <dbReference type="EMBL" id="GBP43542.1"/>
    </source>
</evidence>
<dbReference type="AlphaFoldDB" id="A0A4C1VYZ6"/>
<protein>
    <submittedName>
        <fullName evidence="1">Uncharacterized protein</fullName>
    </submittedName>
</protein>
<proteinExistence type="predicted"/>
<name>A0A4C1VYZ6_EUMVA</name>
<dbReference type="EMBL" id="BGZK01000438">
    <property type="protein sequence ID" value="GBP43542.1"/>
    <property type="molecule type" value="Genomic_DNA"/>
</dbReference>
<organism evidence="1 2">
    <name type="scientific">Eumeta variegata</name>
    <name type="common">Bagworm moth</name>
    <name type="synonym">Eumeta japonica</name>
    <dbReference type="NCBI Taxonomy" id="151549"/>
    <lineage>
        <taxon>Eukaryota</taxon>
        <taxon>Metazoa</taxon>
        <taxon>Ecdysozoa</taxon>
        <taxon>Arthropoda</taxon>
        <taxon>Hexapoda</taxon>
        <taxon>Insecta</taxon>
        <taxon>Pterygota</taxon>
        <taxon>Neoptera</taxon>
        <taxon>Endopterygota</taxon>
        <taxon>Lepidoptera</taxon>
        <taxon>Glossata</taxon>
        <taxon>Ditrysia</taxon>
        <taxon>Tineoidea</taxon>
        <taxon>Psychidae</taxon>
        <taxon>Oiketicinae</taxon>
        <taxon>Eumeta</taxon>
    </lineage>
</organism>
<reference evidence="1 2" key="1">
    <citation type="journal article" date="2019" name="Commun. Biol.">
        <title>The bagworm genome reveals a unique fibroin gene that provides high tensile strength.</title>
        <authorList>
            <person name="Kono N."/>
            <person name="Nakamura H."/>
            <person name="Ohtoshi R."/>
            <person name="Tomita M."/>
            <person name="Numata K."/>
            <person name="Arakawa K."/>
        </authorList>
    </citation>
    <scope>NUCLEOTIDE SEQUENCE [LARGE SCALE GENOMIC DNA]</scope>
</reference>
<dbReference type="Proteomes" id="UP000299102">
    <property type="component" value="Unassembled WGS sequence"/>
</dbReference>
<comment type="caution">
    <text evidence="1">The sequence shown here is derived from an EMBL/GenBank/DDBJ whole genome shotgun (WGS) entry which is preliminary data.</text>
</comment>
<sequence>MGPESECSIKINAENGTPQSEGSGGFVRYQSSHCLDIPYYKRINDDRAPTAHVHRHQFGELRTRHKSGYMSFAVVESSAVVEHANGGCLSTGELCDRIVV</sequence>
<evidence type="ECO:0000313" key="2">
    <source>
        <dbReference type="Proteomes" id="UP000299102"/>
    </source>
</evidence>
<gene>
    <name evidence="1" type="ORF">EVAR_87459_1</name>
</gene>
<keyword evidence="2" id="KW-1185">Reference proteome</keyword>